<dbReference type="InterPro" id="IPR032397">
    <property type="entry name" value="RHD_dimer"/>
</dbReference>
<dbReference type="Gene3D" id="1.25.40.20">
    <property type="entry name" value="Ankyrin repeat-containing domain"/>
    <property type="match status" value="1"/>
</dbReference>
<reference evidence="4" key="1">
    <citation type="submission" date="2021-12" db="EMBL/GenBank/DDBJ databases">
        <authorList>
            <person name="Martin H S."/>
        </authorList>
    </citation>
    <scope>NUCLEOTIDE SEQUENCE</scope>
</reference>
<gene>
    <name evidence="4" type="ORF">BINO364_LOCUS10856</name>
</gene>
<dbReference type="GO" id="GO:0048731">
    <property type="term" value="P:system development"/>
    <property type="evidence" value="ECO:0007669"/>
    <property type="project" value="UniProtKB-ARBA"/>
</dbReference>
<dbReference type="Gene3D" id="2.60.40.340">
    <property type="entry name" value="Rel homology domain (RHD), DNA-binding domain"/>
    <property type="match status" value="1"/>
</dbReference>
<organism evidence="4 5">
    <name type="scientific">Brenthis ino</name>
    <name type="common">lesser marbled fritillary</name>
    <dbReference type="NCBI Taxonomy" id="405034"/>
    <lineage>
        <taxon>Eukaryota</taxon>
        <taxon>Metazoa</taxon>
        <taxon>Ecdysozoa</taxon>
        <taxon>Arthropoda</taxon>
        <taxon>Hexapoda</taxon>
        <taxon>Insecta</taxon>
        <taxon>Pterygota</taxon>
        <taxon>Neoptera</taxon>
        <taxon>Endopterygota</taxon>
        <taxon>Lepidoptera</taxon>
        <taxon>Glossata</taxon>
        <taxon>Ditrysia</taxon>
        <taxon>Papilionoidea</taxon>
        <taxon>Nymphalidae</taxon>
        <taxon>Heliconiinae</taxon>
        <taxon>Argynnini</taxon>
        <taxon>Brenthis</taxon>
    </lineage>
</organism>
<evidence type="ECO:0000313" key="4">
    <source>
        <dbReference type="EMBL" id="CAH0725249.1"/>
    </source>
</evidence>
<dbReference type="PROSITE" id="PS50088">
    <property type="entry name" value="ANK_REPEAT"/>
    <property type="match status" value="2"/>
</dbReference>
<evidence type="ECO:0000313" key="5">
    <source>
        <dbReference type="Proteomes" id="UP000838878"/>
    </source>
</evidence>
<feature type="region of interest" description="Disordered" evidence="2">
    <location>
        <begin position="1"/>
        <end position="33"/>
    </location>
</feature>
<dbReference type="InterPro" id="IPR033926">
    <property type="entry name" value="IPT_NFkappaB"/>
</dbReference>
<keyword evidence="5" id="KW-1185">Reference proteome</keyword>
<dbReference type="Gene3D" id="2.60.40.10">
    <property type="entry name" value="Immunoglobulins"/>
    <property type="match status" value="1"/>
</dbReference>
<feature type="domain" description="RHD" evidence="3">
    <location>
        <begin position="53"/>
        <end position="232"/>
    </location>
</feature>
<dbReference type="InterPro" id="IPR002909">
    <property type="entry name" value="IPT_dom"/>
</dbReference>
<dbReference type="SMART" id="SM00248">
    <property type="entry name" value="ANK"/>
    <property type="match status" value="6"/>
</dbReference>
<dbReference type="GO" id="GO:0000981">
    <property type="term" value="F:DNA-binding transcription factor activity, RNA polymerase II-specific"/>
    <property type="evidence" value="ECO:0007669"/>
    <property type="project" value="TreeGrafter"/>
</dbReference>
<dbReference type="PANTHER" id="PTHR24169">
    <property type="entry name" value="NUCLEAR FACTOR NF-KAPPA-B PROTEIN"/>
    <property type="match status" value="1"/>
</dbReference>
<dbReference type="Pfam" id="PF12796">
    <property type="entry name" value="Ank_2"/>
    <property type="match status" value="1"/>
</dbReference>
<dbReference type="Pfam" id="PF00554">
    <property type="entry name" value="RHD_DNA_bind"/>
    <property type="match status" value="1"/>
</dbReference>
<dbReference type="InterPro" id="IPR013783">
    <property type="entry name" value="Ig-like_fold"/>
</dbReference>
<dbReference type="GO" id="GO:0048468">
    <property type="term" value="P:cell development"/>
    <property type="evidence" value="ECO:0007669"/>
    <property type="project" value="UniProtKB-ARBA"/>
</dbReference>
<feature type="compositionally biased region" description="Acidic residues" evidence="2">
    <location>
        <begin position="833"/>
        <end position="846"/>
    </location>
</feature>
<dbReference type="AlphaFoldDB" id="A0A8J9YC44"/>
<keyword evidence="1" id="KW-0040">ANK repeat</keyword>
<dbReference type="InterPro" id="IPR002110">
    <property type="entry name" value="Ankyrin_rpt"/>
</dbReference>
<dbReference type="SUPFAM" id="SSF81296">
    <property type="entry name" value="E set domains"/>
    <property type="match status" value="1"/>
</dbReference>
<dbReference type="PANTHER" id="PTHR24169:SF28">
    <property type="entry name" value="NUCLEAR FACTOR NF-KAPPA-B P110 SUBUNIT"/>
    <property type="match status" value="1"/>
</dbReference>
<dbReference type="Pfam" id="PF16179">
    <property type="entry name" value="RHD_dimer"/>
    <property type="match status" value="1"/>
</dbReference>
<feature type="repeat" description="ANK" evidence="1">
    <location>
        <begin position="760"/>
        <end position="796"/>
    </location>
</feature>
<accession>A0A8J9YC44</accession>
<dbReference type="InterPro" id="IPR011539">
    <property type="entry name" value="RHD_DNA_bind_dom"/>
</dbReference>
<feature type="non-terminal residue" evidence="4">
    <location>
        <position position="935"/>
    </location>
</feature>
<dbReference type="SUPFAM" id="SSF49417">
    <property type="entry name" value="p53-like transcription factors"/>
    <property type="match status" value="1"/>
</dbReference>
<name>A0A8J9YC44_9NEOP</name>
<feature type="repeat" description="ANK" evidence="1">
    <location>
        <begin position="692"/>
        <end position="724"/>
    </location>
</feature>
<dbReference type="InterPro" id="IPR008967">
    <property type="entry name" value="p53-like_TF_DNA-bd_sf"/>
</dbReference>
<evidence type="ECO:0000256" key="1">
    <source>
        <dbReference type="PROSITE-ProRule" id="PRU00023"/>
    </source>
</evidence>
<dbReference type="InterPro" id="IPR036770">
    <property type="entry name" value="Ankyrin_rpt-contain_sf"/>
</dbReference>
<dbReference type="InterPro" id="IPR037059">
    <property type="entry name" value="RHD_DNA_bind_dom_sf"/>
</dbReference>
<protein>
    <recommendedName>
        <fullName evidence="3">RHD domain-containing protein</fullName>
    </recommendedName>
</protein>
<dbReference type="SMART" id="SM00429">
    <property type="entry name" value="IPT"/>
    <property type="match status" value="1"/>
</dbReference>
<dbReference type="InterPro" id="IPR000451">
    <property type="entry name" value="NFkB/Dor"/>
</dbReference>
<dbReference type="SUPFAM" id="SSF47986">
    <property type="entry name" value="DEATH domain"/>
    <property type="match status" value="1"/>
</dbReference>
<dbReference type="InterPro" id="IPR011029">
    <property type="entry name" value="DEATH-like_dom_sf"/>
</dbReference>
<dbReference type="GO" id="GO:0005737">
    <property type="term" value="C:cytoplasm"/>
    <property type="evidence" value="ECO:0007669"/>
    <property type="project" value="InterPro"/>
</dbReference>
<proteinExistence type="predicted"/>
<evidence type="ECO:0000256" key="2">
    <source>
        <dbReference type="SAM" id="MobiDB-lite"/>
    </source>
</evidence>
<feature type="region of interest" description="Disordered" evidence="2">
    <location>
        <begin position="825"/>
        <end position="849"/>
    </location>
</feature>
<sequence>MSTSEAETSDSNMESPFSQGIESPYSSPSQEVPQLTSNISQLSWLEKSFRQNGKQPELVIVAQPQNHFRFRYKSEMIGTHGCLVGKSSNNSKTKTHPTVELKNYDGKALIRCRLARHDNKQEHPHKLLEDEQDHDVNSVVPRNGSYRIAFSGMGIIHTAKKDVPELLYRKYAHETPGSKFNENKLRAQAENDAKTINLNIVRLKFSAHDLTTDEEICPPVLSEPIHNMKSAATNDLKICRISCCTGRPKGGEDVFIFVEKVNKKNIMINFFEVENGVRVWSDTGKFLQNDVHHQYAIAFRTPPYRDLDITTEVKVFLELVRPSDGRTSEPREFTYKPGYGGIHKKRKANSSYSSMESNSENSYKFRFNEIPTTIEFVNQNGNYDMETDEMMKEMPTMALPQTGQIAATSDSMMADAMCTQGPGVPMLGQYTSFSPLLSQPNVPEAPVPVLQLNSSDIDRIVNHELPSADEKKQLLSTDLSDYFKHFSASLDEDLPGTMAHFLKSSMLVPDSGKPVNVKTLPENDNVKNIKKKNTDYSASYKYEDGVEVKKLVKELCEMIRNRSGDKKQLIRSKLERLFDMRLGNGDTFLHMTLASNQPSLEYIVKLIHNMKMIKLLNLKNYQMQTILHLAIVNDLPKLVSFLVSKGCNPMEEDIEGNNAVHYAVIYQSCLEPLLSAIENYAVSCDINAYNNEKQTALHLSAVYGSAESAACLLRHGARRGARDAAARTPAHLAVYDDCSAVLRVLLQNASPDEIDAVDGKGYTALQIACASELRKNTLEIVQLLLEHNADPKKHDENNKPAWKLAQQSPKVLQLLQPYIDSQLISEDDIKSEPEDEYESAEDDDEPPCQSGLAELPLYIDEVSAALERSGAWRELARRLRRDTLLSWFSASDRPARKLLNHIKDCDEITSKSLELLLKSMGETEAATAIRKYICE</sequence>
<dbReference type="PRINTS" id="PR00057">
    <property type="entry name" value="NFKBTNSCPFCT"/>
</dbReference>
<dbReference type="InterPro" id="IPR014756">
    <property type="entry name" value="Ig_E-set"/>
</dbReference>
<dbReference type="EMBL" id="OV170225">
    <property type="protein sequence ID" value="CAH0725249.1"/>
    <property type="molecule type" value="Genomic_DNA"/>
</dbReference>
<dbReference type="GO" id="GO:0000978">
    <property type="term" value="F:RNA polymerase II cis-regulatory region sequence-specific DNA binding"/>
    <property type="evidence" value="ECO:0007669"/>
    <property type="project" value="TreeGrafter"/>
</dbReference>
<dbReference type="Proteomes" id="UP000838878">
    <property type="component" value="Chromosome 5"/>
</dbReference>
<dbReference type="Gene3D" id="1.10.533.10">
    <property type="entry name" value="Death Domain, Fas"/>
    <property type="match status" value="1"/>
</dbReference>
<dbReference type="CDD" id="cd01177">
    <property type="entry name" value="IPT_NFkappaB"/>
    <property type="match status" value="1"/>
</dbReference>
<dbReference type="SUPFAM" id="SSF48403">
    <property type="entry name" value="Ankyrin repeat"/>
    <property type="match status" value="1"/>
</dbReference>
<dbReference type="PROSITE" id="PS50254">
    <property type="entry name" value="REL_2"/>
    <property type="match status" value="1"/>
</dbReference>
<evidence type="ECO:0000259" key="3">
    <source>
        <dbReference type="PROSITE" id="PS50254"/>
    </source>
</evidence>
<dbReference type="OrthoDB" id="10254686at2759"/>